<dbReference type="GO" id="GO:0016853">
    <property type="term" value="F:isomerase activity"/>
    <property type="evidence" value="ECO:0007669"/>
    <property type="project" value="UniProtKB-KW"/>
</dbReference>
<dbReference type="InterPro" id="IPR050282">
    <property type="entry name" value="Cycloisomerase_2"/>
</dbReference>
<dbReference type="InterPro" id="IPR015943">
    <property type="entry name" value="WD40/YVTN_repeat-like_dom_sf"/>
</dbReference>
<comment type="similarity">
    <text evidence="1">Belongs to the cycloisomerase 2 family.</text>
</comment>
<reference evidence="3" key="1">
    <citation type="journal article" date="2020" name="Stud. Mycol.">
        <title>101 Dothideomycetes genomes: a test case for predicting lifestyles and emergence of pathogens.</title>
        <authorList>
            <person name="Haridas S."/>
            <person name="Albert R."/>
            <person name="Binder M."/>
            <person name="Bloem J."/>
            <person name="Labutti K."/>
            <person name="Salamov A."/>
            <person name="Andreopoulos B."/>
            <person name="Baker S."/>
            <person name="Barry K."/>
            <person name="Bills G."/>
            <person name="Bluhm B."/>
            <person name="Cannon C."/>
            <person name="Castanera R."/>
            <person name="Culley D."/>
            <person name="Daum C."/>
            <person name="Ezra D."/>
            <person name="Gonzalez J."/>
            <person name="Henrissat B."/>
            <person name="Kuo A."/>
            <person name="Liang C."/>
            <person name="Lipzen A."/>
            <person name="Lutzoni F."/>
            <person name="Magnuson J."/>
            <person name="Mondo S."/>
            <person name="Nolan M."/>
            <person name="Ohm R."/>
            <person name="Pangilinan J."/>
            <person name="Park H.-J."/>
            <person name="Ramirez L."/>
            <person name="Alfaro M."/>
            <person name="Sun H."/>
            <person name="Tritt A."/>
            <person name="Yoshinaga Y."/>
            <person name="Zwiers L.-H."/>
            <person name="Turgeon B."/>
            <person name="Goodwin S."/>
            <person name="Spatafora J."/>
            <person name="Crous P."/>
            <person name="Grigoriev I."/>
        </authorList>
    </citation>
    <scope>NUCLEOTIDE SEQUENCE</scope>
    <source>
        <strain evidence="3">CBS 262.69</strain>
    </source>
</reference>
<keyword evidence="4" id="KW-1185">Reference proteome</keyword>
<sequence>MQLVAPLMLVSQLASATPLYVSSYSSGNWAGNISILEFGPKPAGGGYALRQTGALNTSTNSPSWLTLDKASNTLFLVDEAIGGSPNGTLVAYDVKSGGNLEETARVKALQGGVSAVVFGNGSAVAVAHYGASALQTYRRAKGKLELLQSFDFKRQGWGFETGKIAQRQEAPHPHQVLLDPSGRFLLVPDLGFDQVHVFYVEGNGLLSPLAPLKTPKGTGPRHGVFSPGPMGNGDYMFYLVGELAGDVAGYVVSHRSEREIAFYEVGRWDTLPEGRERLVGPDGASLVAPAEIAITTNTLGQSNLIVSNRNDASFGRNPSVDSLMTYAILPSGLLVKQPLQRAGGSFPRSFAVSADGVFMAVALQKSGAVVVLKRNGWSDLFDEEVARVKMRMGAEQATCVVWGV</sequence>
<feature type="signal peptide" evidence="2">
    <location>
        <begin position="1"/>
        <end position="16"/>
    </location>
</feature>
<dbReference type="PANTHER" id="PTHR30344">
    <property type="entry name" value="6-PHOSPHOGLUCONOLACTONASE-RELATED"/>
    <property type="match status" value="1"/>
</dbReference>
<dbReference type="PANTHER" id="PTHR30344:SF1">
    <property type="entry name" value="6-PHOSPHOGLUCONOLACTONASE"/>
    <property type="match status" value="1"/>
</dbReference>
<name>A0A6G1I7S2_9PEZI</name>
<evidence type="ECO:0000256" key="1">
    <source>
        <dbReference type="ARBA" id="ARBA00005564"/>
    </source>
</evidence>
<dbReference type="InterPro" id="IPR011048">
    <property type="entry name" value="Haem_d1_sf"/>
</dbReference>
<dbReference type="SUPFAM" id="SSF51004">
    <property type="entry name" value="C-terminal (heme d1) domain of cytochrome cd1-nitrite reductase"/>
    <property type="match status" value="1"/>
</dbReference>
<feature type="chain" id="PRO_5026360314" evidence="2">
    <location>
        <begin position="17"/>
        <end position="404"/>
    </location>
</feature>
<dbReference type="Proteomes" id="UP000799640">
    <property type="component" value="Unassembled WGS sequence"/>
</dbReference>
<keyword evidence="3" id="KW-0413">Isomerase</keyword>
<dbReference type="InterPro" id="IPR019405">
    <property type="entry name" value="Lactonase_7-beta_prop"/>
</dbReference>
<gene>
    <name evidence="3" type="ORF">EJ06DRAFT_303358</name>
</gene>
<protein>
    <submittedName>
        <fullName evidence="3">Putative isomerase YbhE</fullName>
    </submittedName>
</protein>
<proteinExistence type="inferred from homology"/>
<organism evidence="3 4">
    <name type="scientific">Trichodelitschia bisporula</name>
    <dbReference type="NCBI Taxonomy" id="703511"/>
    <lineage>
        <taxon>Eukaryota</taxon>
        <taxon>Fungi</taxon>
        <taxon>Dikarya</taxon>
        <taxon>Ascomycota</taxon>
        <taxon>Pezizomycotina</taxon>
        <taxon>Dothideomycetes</taxon>
        <taxon>Dothideomycetes incertae sedis</taxon>
        <taxon>Phaeotrichales</taxon>
        <taxon>Phaeotrichaceae</taxon>
        <taxon>Trichodelitschia</taxon>
    </lineage>
</organism>
<accession>A0A6G1I7S2</accession>
<evidence type="ECO:0000313" key="4">
    <source>
        <dbReference type="Proteomes" id="UP000799640"/>
    </source>
</evidence>
<dbReference type="Gene3D" id="2.130.10.10">
    <property type="entry name" value="YVTN repeat-like/Quinoprotein amine dehydrogenase"/>
    <property type="match status" value="1"/>
</dbReference>
<dbReference type="EMBL" id="ML996689">
    <property type="protein sequence ID" value="KAF2404035.1"/>
    <property type="molecule type" value="Genomic_DNA"/>
</dbReference>
<evidence type="ECO:0000313" key="3">
    <source>
        <dbReference type="EMBL" id="KAF2404035.1"/>
    </source>
</evidence>
<keyword evidence="2" id="KW-0732">Signal</keyword>
<dbReference type="AlphaFoldDB" id="A0A6G1I7S2"/>
<evidence type="ECO:0000256" key="2">
    <source>
        <dbReference type="SAM" id="SignalP"/>
    </source>
</evidence>
<dbReference type="OrthoDB" id="9972196at2759"/>
<dbReference type="GO" id="GO:0017057">
    <property type="term" value="F:6-phosphogluconolactonase activity"/>
    <property type="evidence" value="ECO:0007669"/>
    <property type="project" value="TreeGrafter"/>
</dbReference>
<dbReference type="Pfam" id="PF10282">
    <property type="entry name" value="Lactonase"/>
    <property type="match status" value="1"/>
</dbReference>